<reference evidence="2 3" key="1">
    <citation type="submission" date="2019-02" db="EMBL/GenBank/DDBJ databases">
        <title>Genome sequencing of the rare red list fungi Bondarzewia mesenterica.</title>
        <authorList>
            <person name="Buettner E."/>
            <person name="Kellner H."/>
        </authorList>
    </citation>
    <scope>NUCLEOTIDE SEQUENCE [LARGE SCALE GENOMIC DNA]</scope>
    <source>
        <strain evidence="2 3">DSM 108281</strain>
    </source>
</reference>
<gene>
    <name evidence="2" type="ORF">EW146_g9953</name>
</gene>
<keyword evidence="3" id="KW-1185">Reference proteome</keyword>
<evidence type="ECO:0000313" key="2">
    <source>
        <dbReference type="EMBL" id="THH05236.1"/>
    </source>
</evidence>
<feature type="region of interest" description="Disordered" evidence="1">
    <location>
        <begin position="1"/>
        <end position="146"/>
    </location>
</feature>
<evidence type="ECO:0000313" key="3">
    <source>
        <dbReference type="Proteomes" id="UP000310158"/>
    </source>
</evidence>
<protein>
    <submittedName>
        <fullName evidence="2">Uncharacterized protein</fullName>
    </submittedName>
</protein>
<dbReference type="Proteomes" id="UP000310158">
    <property type="component" value="Unassembled WGS sequence"/>
</dbReference>
<proteinExistence type="predicted"/>
<sequence length="174" mass="19718">MGIMNSRPYATAVRRYYADRQHTERKPALSSSSTSHSTNRHSARPAFSQNAEHQRRDSSKTSRRSAWGSRMGVEPSPGKDIGNSQSFERPPQGINGPLKKKQYVGENGVYRLPVPQNTRTITRESKPGSMESKSKIANRSAGKRKQENVYGVRIPATTFWKIEDDLGRWKKTRK</sequence>
<accession>A0A4S4L1P9</accession>
<comment type="caution">
    <text evidence="2">The sequence shown here is derived from an EMBL/GenBank/DDBJ whole genome shotgun (WGS) entry which is preliminary data.</text>
</comment>
<dbReference type="AlphaFoldDB" id="A0A4S4L1P9"/>
<evidence type="ECO:0000256" key="1">
    <source>
        <dbReference type="SAM" id="MobiDB-lite"/>
    </source>
</evidence>
<organism evidence="2 3">
    <name type="scientific">Bondarzewia mesenterica</name>
    <dbReference type="NCBI Taxonomy" id="1095465"/>
    <lineage>
        <taxon>Eukaryota</taxon>
        <taxon>Fungi</taxon>
        <taxon>Dikarya</taxon>
        <taxon>Basidiomycota</taxon>
        <taxon>Agaricomycotina</taxon>
        <taxon>Agaricomycetes</taxon>
        <taxon>Russulales</taxon>
        <taxon>Bondarzewiaceae</taxon>
        <taxon>Bondarzewia</taxon>
    </lineage>
</organism>
<dbReference type="EMBL" id="SGPL01001036">
    <property type="protein sequence ID" value="THH05236.1"/>
    <property type="molecule type" value="Genomic_DNA"/>
</dbReference>
<feature type="compositionally biased region" description="Basic and acidic residues" evidence="1">
    <location>
        <begin position="16"/>
        <end position="27"/>
    </location>
</feature>
<name>A0A4S4L1P9_9AGAM</name>